<comment type="caution">
    <text evidence="2">The sequence shown here is derived from an EMBL/GenBank/DDBJ whole genome shotgun (WGS) entry which is preliminary data.</text>
</comment>
<feature type="region of interest" description="Disordered" evidence="1">
    <location>
        <begin position="303"/>
        <end position="328"/>
    </location>
</feature>
<evidence type="ECO:0000313" key="2">
    <source>
        <dbReference type="EMBL" id="KAL2496098.1"/>
    </source>
</evidence>
<accession>A0ABD1S5T8</accession>
<evidence type="ECO:0000313" key="3">
    <source>
        <dbReference type="Proteomes" id="UP001604277"/>
    </source>
</evidence>
<dbReference type="AlphaFoldDB" id="A0ABD1S5T8"/>
<protein>
    <submittedName>
        <fullName evidence="2">Uncharacterized protein</fullName>
    </submittedName>
</protein>
<name>A0ABD1S5T8_9LAMI</name>
<dbReference type="EMBL" id="JBFOLJ010000011">
    <property type="protein sequence ID" value="KAL2496098.1"/>
    <property type="molecule type" value="Genomic_DNA"/>
</dbReference>
<dbReference type="Proteomes" id="UP001604277">
    <property type="component" value="Unassembled WGS sequence"/>
</dbReference>
<gene>
    <name evidence="2" type="ORF">Fot_39855</name>
</gene>
<proteinExistence type="predicted"/>
<organism evidence="2 3">
    <name type="scientific">Forsythia ovata</name>
    <dbReference type="NCBI Taxonomy" id="205694"/>
    <lineage>
        <taxon>Eukaryota</taxon>
        <taxon>Viridiplantae</taxon>
        <taxon>Streptophyta</taxon>
        <taxon>Embryophyta</taxon>
        <taxon>Tracheophyta</taxon>
        <taxon>Spermatophyta</taxon>
        <taxon>Magnoliopsida</taxon>
        <taxon>eudicotyledons</taxon>
        <taxon>Gunneridae</taxon>
        <taxon>Pentapetalae</taxon>
        <taxon>asterids</taxon>
        <taxon>lamiids</taxon>
        <taxon>Lamiales</taxon>
        <taxon>Oleaceae</taxon>
        <taxon>Forsythieae</taxon>
        <taxon>Forsythia</taxon>
    </lineage>
</organism>
<sequence>MTWKWTFFTIHQKNRSNLCNKHQTIGIIYAKKYISYERFAQTNYYILDFGSSSSIRYQIPQRGRNWIRQEQYSLCLNEIAFQKLRVCIERVNLTVTVSFNDNKLFDLFEECVKRNTSRFNADLGWESGDHIWTHGDEATNHSRRVKHVDGRRDRTRRRVKLTRRDSGGAWQLDFWHVDFVGSSRYLHLLLKNLNKDPSPSFAEKLEKPLTQTDTQLSFIKDMVCAYAMKGVSEKWGVGDPRTRRMIMLNAMICLLGEERKTKDLELPSFDLATLATATDNFSSENMIGEGGFGPVNWLPFQTHPPKRTARVTDSSHSDEHGSVSSSLL</sequence>
<reference evidence="3" key="1">
    <citation type="submission" date="2024-07" db="EMBL/GenBank/DDBJ databases">
        <title>Two chromosome-level genome assemblies of Korean endemic species Abeliophyllum distichum and Forsythia ovata (Oleaceae).</title>
        <authorList>
            <person name="Jang H."/>
        </authorList>
    </citation>
    <scope>NUCLEOTIDE SEQUENCE [LARGE SCALE GENOMIC DNA]</scope>
</reference>
<dbReference type="Gene3D" id="3.30.200.20">
    <property type="entry name" value="Phosphorylase Kinase, domain 1"/>
    <property type="match status" value="1"/>
</dbReference>
<keyword evidence="3" id="KW-1185">Reference proteome</keyword>
<evidence type="ECO:0000256" key="1">
    <source>
        <dbReference type="SAM" id="MobiDB-lite"/>
    </source>
</evidence>